<dbReference type="RefSeq" id="WP_011713980.1">
    <property type="nucleotide sequence ID" value="NC_008576.1"/>
</dbReference>
<dbReference type="PANTHER" id="PTHR41532:SF1">
    <property type="entry name" value="FIXS PROTEIN"/>
    <property type="match status" value="1"/>
</dbReference>
<sequence>MEVIFILLPLGIFIALGFLGLMIWSWKQGQFDDLEGPAHRILYDDDQDMIPRADEKAKKGTIEPK</sequence>
<dbReference type="AlphaFoldDB" id="A0LA66"/>
<name>A0LA66_MAGMM</name>
<evidence type="ECO:0000313" key="2">
    <source>
        <dbReference type="EMBL" id="ABK44859.1"/>
    </source>
</evidence>
<keyword evidence="1" id="KW-1133">Transmembrane helix</keyword>
<feature type="transmembrane region" description="Helical" evidence="1">
    <location>
        <begin position="6"/>
        <end position="24"/>
    </location>
</feature>
<dbReference type="Proteomes" id="UP000002586">
    <property type="component" value="Chromosome"/>
</dbReference>
<keyword evidence="1" id="KW-0472">Membrane</keyword>
<keyword evidence="3" id="KW-1185">Reference proteome</keyword>
<reference evidence="3" key="1">
    <citation type="journal article" date="2009" name="Appl. Environ. Microbiol.">
        <title>Complete genome sequence of the chemolithoautotrophic marine magnetotactic coccus strain MC-1.</title>
        <authorList>
            <person name="Schubbe S."/>
            <person name="Williams T.J."/>
            <person name="Xie G."/>
            <person name="Kiss H.E."/>
            <person name="Brettin T.S."/>
            <person name="Martinez D."/>
            <person name="Ross C.A."/>
            <person name="Schuler D."/>
            <person name="Cox B.L."/>
            <person name="Nealson K.H."/>
            <person name="Bazylinski D.A."/>
        </authorList>
    </citation>
    <scope>NUCLEOTIDE SEQUENCE [LARGE SCALE GENOMIC DNA]</scope>
    <source>
        <strain evidence="3">ATCC BAA-1437 / JCM 17883 / MC-1</strain>
    </source>
</reference>
<evidence type="ECO:0000313" key="3">
    <source>
        <dbReference type="Proteomes" id="UP000002586"/>
    </source>
</evidence>
<dbReference type="OrthoDB" id="9802763at2"/>
<protein>
    <submittedName>
        <fullName evidence="2">Cytochrome oxidase maturation protein, cbb3-type</fullName>
    </submittedName>
</protein>
<dbReference type="HOGENOM" id="CLU_176840_1_2_5"/>
<dbReference type="InterPro" id="IPR004714">
    <property type="entry name" value="Cyt_oxidase_maturation_cbb3"/>
</dbReference>
<dbReference type="STRING" id="156889.Mmc1_2359"/>
<dbReference type="EMBL" id="CP000471">
    <property type="protein sequence ID" value="ABK44859.1"/>
    <property type="molecule type" value="Genomic_DNA"/>
</dbReference>
<reference evidence="2 3" key="2">
    <citation type="journal article" date="2012" name="Int. J. Syst. Evol. Microbiol.">
        <title>Magnetococcus marinus gen. nov., sp. nov., a marine, magnetotactic bacterium that represents a novel lineage (Magnetococcaceae fam. nov.; Magnetococcales ord. nov.) at the base of the Alphaproteobacteria.</title>
        <authorList>
            <person name="Bazylinski D.A."/>
            <person name="Williams T.J."/>
            <person name="Lefevre C.T."/>
            <person name="Berg R.J."/>
            <person name="Zhang C.L."/>
            <person name="Bowser S.S."/>
            <person name="Dean A.J."/>
            <person name="Beveridge T.J."/>
        </authorList>
    </citation>
    <scope>NUCLEOTIDE SEQUENCE [LARGE SCALE GENOMIC DNA]</scope>
    <source>
        <strain evidence="3">ATCC BAA-1437 / JCM 17883 / MC-1</strain>
    </source>
</reference>
<dbReference type="eggNOG" id="COG3197">
    <property type="taxonomic scope" value="Bacteria"/>
</dbReference>
<accession>A0LA66</accession>
<dbReference type="PANTHER" id="PTHR41532">
    <property type="entry name" value="FIXS PROTEIN"/>
    <property type="match status" value="1"/>
</dbReference>
<organism evidence="2 3">
    <name type="scientific">Magnetococcus marinus (strain ATCC BAA-1437 / JCM 17883 / MC-1)</name>
    <dbReference type="NCBI Taxonomy" id="156889"/>
    <lineage>
        <taxon>Bacteria</taxon>
        <taxon>Pseudomonadati</taxon>
        <taxon>Pseudomonadota</taxon>
        <taxon>Magnetococcia</taxon>
        <taxon>Magnetococcales</taxon>
        <taxon>Magnetococcaceae</taxon>
        <taxon>Magnetococcus</taxon>
    </lineage>
</organism>
<dbReference type="NCBIfam" id="TIGR00847">
    <property type="entry name" value="ccoS"/>
    <property type="match status" value="1"/>
</dbReference>
<dbReference type="KEGG" id="mgm:Mmc1_2359"/>
<dbReference type="Pfam" id="PF03597">
    <property type="entry name" value="FixS"/>
    <property type="match status" value="1"/>
</dbReference>
<evidence type="ECO:0000256" key="1">
    <source>
        <dbReference type="SAM" id="Phobius"/>
    </source>
</evidence>
<proteinExistence type="predicted"/>
<keyword evidence="1" id="KW-0812">Transmembrane</keyword>
<gene>
    <name evidence="2" type="ordered locus">Mmc1_2359</name>
</gene>